<protein>
    <submittedName>
        <fullName evidence="1">Uncharacterized protein</fullName>
    </submittedName>
</protein>
<gene>
    <name evidence="1" type="ORF">ACFR99_02095</name>
</gene>
<dbReference type="RefSeq" id="WP_390283909.1">
    <property type="nucleotide sequence ID" value="NZ_JBHUDI010000001.1"/>
</dbReference>
<accession>A0ABD6BDW4</accession>
<reference evidence="1 2" key="1">
    <citation type="journal article" date="2019" name="Int. J. Syst. Evol. Microbiol.">
        <title>The Global Catalogue of Microorganisms (GCM) 10K type strain sequencing project: providing services to taxonomists for standard genome sequencing and annotation.</title>
        <authorList>
            <consortium name="The Broad Institute Genomics Platform"/>
            <consortium name="The Broad Institute Genome Sequencing Center for Infectious Disease"/>
            <person name="Wu L."/>
            <person name="Ma J."/>
        </authorList>
    </citation>
    <scope>NUCLEOTIDE SEQUENCE [LARGE SCALE GENOMIC DNA]</scope>
    <source>
        <strain evidence="1 2">CGMCC 1.12230</strain>
    </source>
</reference>
<evidence type="ECO:0000313" key="1">
    <source>
        <dbReference type="EMBL" id="MFD1562363.1"/>
    </source>
</evidence>
<proteinExistence type="predicted"/>
<organism evidence="1 2">
    <name type="scientific">Haloarchaeobius amylolyticus</name>
    <dbReference type="NCBI Taxonomy" id="1198296"/>
    <lineage>
        <taxon>Archaea</taxon>
        <taxon>Methanobacteriati</taxon>
        <taxon>Methanobacteriota</taxon>
        <taxon>Stenosarchaea group</taxon>
        <taxon>Halobacteria</taxon>
        <taxon>Halobacteriales</taxon>
        <taxon>Halorubellaceae</taxon>
        <taxon>Haloarchaeobius</taxon>
    </lineage>
</organism>
<keyword evidence="2" id="KW-1185">Reference proteome</keyword>
<evidence type="ECO:0000313" key="2">
    <source>
        <dbReference type="Proteomes" id="UP001597076"/>
    </source>
</evidence>
<dbReference type="Proteomes" id="UP001597076">
    <property type="component" value="Unassembled WGS sequence"/>
</dbReference>
<dbReference type="AlphaFoldDB" id="A0ABD6BDW4"/>
<sequence length="113" mass="12959">MRIDTEYTSEWQRLDGSQSAEWDREPSVVCFHVSDLHGQLVPQHHVYYDNPDSRPDFDFGEDDRVLERAGGVPLLTAKLECIALPTSVPTLTSCQCLTLTALERRQRARRRTT</sequence>
<comment type="caution">
    <text evidence="1">The sequence shown here is derived from an EMBL/GenBank/DDBJ whole genome shotgun (WGS) entry which is preliminary data.</text>
</comment>
<dbReference type="EMBL" id="JBHUDI010000001">
    <property type="protein sequence ID" value="MFD1562363.1"/>
    <property type="molecule type" value="Genomic_DNA"/>
</dbReference>
<name>A0ABD6BDW4_9EURY</name>